<gene>
    <name evidence="1" type="ORF">LCGC14_2648820</name>
</gene>
<dbReference type="AlphaFoldDB" id="A0A0F9CMF1"/>
<comment type="caution">
    <text evidence="1">The sequence shown here is derived from an EMBL/GenBank/DDBJ whole genome shotgun (WGS) entry which is preliminary data.</text>
</comment>
<organism evidence="1">
    <name type="scientific">marine sediment metagenome</name>
    <dbReference type="NCBI Taxonomy" id="412755"/>
    <lineage>
        <taxon>unclassified sequences</taxon>
        <taxon>metagenomes</taxon>
        <taxon>ecological metagenomes</taxon>
    </lineage>
</organism>
<dbReference type="EMBL" id="LAZR01045874">
    <property type="protein sequence ID" value="KKK97831.1"/>
    <property type="molecule type" value="Genomic_DNA"/>
</dbReference>
<name>A0A0F9CMF1_9ZZZZ</name>
<accession>A0A0F9CMF1</accession>
<protein>
    <recommendedName>
        <fullName evidence="2">Glycosyltransferase subfamily 4-like N-terminal domain-containing protein</fullName>
    </recommendedName>
</protein>
<proteinExistence type="predicted"/>
<evidence type="ECO:0000313" key="1">
    <source>
        <dbReference type="EMBL" id="KKK97831.1"/>
    </source>
</evidence>
<reference evidence="1" key="1">
    <citation type="journal article" date="2015" name="Nature">
        <title>Complex archaea that bridge the gap between prokaryotes and eukaryotes.</title>
        <authorList>
            <person name="Spang A."/>
            <person name="Saw J.H."/>
            <person name="Jorgensen S.L."/>
            <person name="Zaremba-Niedzwiedzka K."/>
            <person name="Martijn J."/>
            <person name="Lind A.E."/>
            <person name="van Eijk R."/>
            <person name="Schleper C."/>
            <person name="Guy L."/>
            <person name="Ettema T.J."/>
        </authorList>
    </citation>
    <scope>NUCLEOTIDE SEQUENCE</scope>
</reference>
<evidence type="ECO:0008006" key="2">
    <source>
        <dbReference type="Google" id="ProtNLM"/>
    </source>
</evidence>
<sequence length="252" mass="29649">MNIIFVGYLNEYERSYLRYKTLRRLGHNVVGISMTPVNWKLFYQRHSLWARVRWKLSLPPDSTGANRKIIERVRKNQYDVVWIDKGLTIKPSTLRYIKEKLPRTKLVSCSEDDMYARHNQTYYYRSGLPYYDVVFTTKIYNITELKTLGAKRPVLFLDSYDSALHRPVELTEKDKKRFGCDVGFIGSFEEDRAQYMLYLAKHGVMVAVWGAGWKKWVNRHPNLIVKNHSLYGEDYVKAINAIKKGVLSFCVT</sequence>